<dbReference type="Proteomes" id="UP000694388">
    <property type="component" value="Unplaced"/>
</dbReference>
<dbReference type="InterPro" id="IPR002999">
    <property type="entry name" value="Tudor"/>
</dbReference>
<reference evidence="2" key="1">
    <citation type="submission" date="2025-08" db="UniProtKB">
        <authorList>
            <consortium name="Ensembl"/>
        </authorList>
    </citation>
    <scope>IDENTIFICATION</scope>
</reference>
<proteinExistence type="predicted"/>
<reference evidence="2" key="2">
    <citation type="submission" date="2025-09" db="UniProtKB">
        <authorList>
            <consortium name="Ensembl"/>
        </authorList>
    </citation>
    <scope>IDENTIFICATION</scope>
</reference>
<name>A0A8C4N7R2_EPTBU</name>
<organism evidence="2 3">
    <name type="scientific">Eptatretus burgeri</name>
    <name type="common">Inshore hagfish</name>
    <dbReference type="NCBI Taxonomy" id="7764"/>
    <lineage>
        <taxon>Eukaryota</taxon>
        <taxon>Metazoa</taxon>
        <taxon>Chordata</taxon>
        <taxon>Craniata</taxon>
        <taxon>Vertebrata</taxon>
        <taxon>Cyclostomata</taxon>
        <taxon>Myxini</taxon>
        <taxon>Myxiniformes</taxon>
        <taxon>Myxinidae</taxon>
        <taxon>Eptatretinae</taxon>
        <taxon>Eptatretus</taxon>
    </lineage>
</organism>
<dbReference type="InterPro" id="IPR035437">
    <property type="entry name" value="SNase_OB-fold_sf"/>
</dbReference>
<protein>
    <recommendedName>
        <fullName evidence="1">Tudor domain-containing protein</fullName>
    </recommendedName>
</protein>
<sequence>MAELFDQKRIRLAAVKGGICLCQQRLAALHLISSSAPASDSDLSIEAVQKLLNDDESEELPPVCCESSNLPSSFKIDFDFSSLTQVINNFGNLSQNLLWDDVCKDHDENCMAFSDNEHRGKSQLNTMAQQKGISTRFTFPNPSFPPFHIRGQGKGSIAQNSRSKTARPVRCPAGGKNLSMDLTCPIRRPRQFPVASRPTSSVLPINASTAVSELVIASHIESPVHFYVRYCADYNLYFQWNKVLQSTCERVTHLPDSIALGQFLCVRSLIDDSWYRARILALTKVGDETESHGYHCLEDKTQSSCSTSRNEDMDNDAHDYTCPIACPETTSSAILEIARDACTFFLESPDECGKMIKCSEVNTDLKNDLSYLQPEDETMSREWNGEKNDDMSDLVATQLMNCIDKTTEEAHTKHSVIQAKTREELEIEIINGLTNFEEAEFTLCAHHGVVPQQELENCGKKWCGYQEAVPLDSVLQLECFLLDHGRKEIFNCRSSLGRAASWRFSLDAEELVWPPLLKSGEISFVRRGLAPLTSASI</sequence>
<evidence type="ECO:0000313" key="2">
    <source>
        <dbReference type="Ensembl" id="ENSEBUP00000002649.1"/>
    </source>
</evidence>
<dbReference type="Gene3D" id="2.40.50.90">
    <property type="match status" value="1"/>
</dbReference>
<dbReference type="Ensembl" id="ENSEBUT00000003005.1">
    <property type="protein sequence ID" value="ENSEBUP00000002649.1"/>
    <property type="gene ID" value="ENSEBUG00000001993.1"/>
</dbReference>
<accession>A0A8C4N7R2</accession>
<dbReference type="Pfam" id="PF00567">
    <property type="entry name" value="TUDOR"/>
    <property type="match status" value="1"/>
</dbReference>
<feature type="domain" description="Tudor" evidence="1">
    <location>
        <begin position="215"/>
        <end position="281"/>
    </location>
</feature>
<evidence type="ECO:0000313" key="3">
    <source>
        <dbReference type="Proteomes" id="UP000694388"/>
    </source>
</evidence>
<keyword evidence="3" id="KW-1185">Reference proteome</keyword>
<dbReference type="Gene3D" id="2.30.30.140">
    <property type="match status" value="1"/>
</dbReference>
<dbReference type="AlphaFoldDB" id="A0A8C4N7R2"/>
<evidence type="ECO:0000259" key="1">
    <source>
        <dbReference type="Pfam" id="PF00567"/>
    </source>
</evidence>